<keyword evidence="2" id="KW-1185">Reference proteome</keyword>
<dbReference type="AlphaFoldDB" id="A0AAW1XQM2"/>
<dbReference type="EMBL" id="JBEDUW010000003">
    <property type="protein sequence ID" value="KAK9938748.1"/>
    <property type="molecule type" value="Genomic_DNA"/>
</dbReference>
<evidence type="ECO:0000313" key="2">
    <source>
        <dbReference type="Proteomes" id="UP001457282"/>
    </source>
</evidence>
<protein>
    <submittedName>
        <fullName evidence="1">Uncharacterized protein</fullName>
    </submittedName>
</protein>
<reference evidence="1 2" key="1">
    <citation type="journal article" date="2023" name="G3 (Bethesda)">
        <title>A chromosome-length genome assembly and annotation of blackberry (Rubus argutus, cv. 'Hillquist').</title>
        <authorList>
            <person name="Bruna T."/>
            <person name="Aryal R."/>
            <person name="Dudchenko O."/>
            <person name="Sargent D.J."/>
            <person name="Mead D."/>
            <person name="Buti M."/>
            <person name="Cavallini A."/>
            <person name="Hytonen T."/>
            <person name="Andres J."/>
            <person name="Pham M."/>
            <person name="Weisz D."/>
            <person name="Mascagni F."/>
            <person name="Usai G."/>
            <person name="Natali L."/>
            <person name="Bassil N."/>
            <person name="Fernandez G.E."/>
            <person name="Lomsadze A."/>
            <person name="Armour M."/>
            <person name="Olukolu B."/>
            <person name="Poorten T."/>
            <person name="Britton C."/>
            <person name="Davik J."/>
            <person name="Ashrafi H."/>
            <person name="Aiden E.L."/>
            <person name="Borodovsky M."/>
            <person name="Worthington M."/>
        </authorList>
    </citation>
    <scope>NUCLEOTIDE SEQUENCE [LARGE SCALE GENOMIC DNA]</scope>
    <source>
        <strain evidence="1">PI 553951</strain>
    </source>
</reference>
<proteinExistence type="predicted"/>
<accession>A0AAW1XQM2</accession>
<gene>
    <name evidence="1" type="ORF">M0R45_015469</name>
</gene>
<comment type="caution">
    <text evidence="1">The sequence shown here is derived from an EMBL/GenBank/DDBJ whole genome shotgun (WGS) entry which is preliminary data.</text>
</comment>
<sequence length="486" mass="55920">MEPSAEPETTSYLWLRTNEGSPIQVEKKHAVSIPWIGKKVVQDRSCGTSRDKPITLPALVTKGALNLLPSKMKFANHEDHHNATTSEEEATIVISILKKKRPKELLEFALATHVLEMDLASEIAIGFIYEIFAKIKSPEMLCIKFEFFNVSEDDLVHMRSITDTRMTERFLPKLELGRERLLKKEIERQEKDQLDALPSSPSNVDDIDAVPTESANPAIEFIDLVPAEYQSYKLKRIVEHNQAWNGSQFSTMRKILLRDLIRLISRFERDNRKFGYLTLDNIVMVKNRVRILTLANPESSAMPVTTYRKQLRELLPTILALTHEIRYNLSYNTNLELAQFIAMLDVDSPTDVGKGMLTSSDNRKRSLHRRQRNYVDVDVVAVDNIRKYLRNVSKDRIIEMSCGFKKLFDAETNGPYGNDVVGAFEYSRNGINHINKYLARDKTLTAKEFDGMLSFYFPEQLPELFTLLVDRKIDLNFKEENAIPLF</sequence>
<evidence type="ECO:0000313" key="1">
    <source>
        <dbReference type="EMBL" id="KAK9938748.1"/>
    </source>
</evidence>
<name>A0AAW1XQM2_RUBAR</name>
<dbReference type="Proteomes" id="UP001457282">
    <property type="component" value="Unassembled WGS sequence"/>
</dbReference>
<organism evidence="1 2">
    <name type="scientific">Rubus argutus</name>
    <name type="common">Southern blackberry</name>
    <dbReference type="NCBI Taxonomy" id="59490"/>
    <lineage>
        <taxon>Eukaryota</taxon>
        <taxon>Viridiplantae</taxon>
        <taxon>Streptophyta</taxon>
        <taxon>Embryophyta</taxon>
        <taxon>Tracheophyta</taxon>
        <taxon>Spermatophyta</taxon>
        <taxon>Magnoliopsida</taxon>
        <taxon>eudicotyledons</taxon>
        <taxon>Gunneridae</taxon>
        <taxon>Pentapetalae</taxon>
        <taxon>rosids</taxon>
        <taxon>fabids</taxon>
        <taxon>Rosales</taxon>
        <taxon>Rosaceae</taxon>
        <taxon>Rosoideae</taxon>
        <taxon>Rosoideae incertae sedis</taxon>
        <taxon>Rubus</taxon>
    </lineage>
</organism>